<proteinExistence type="predicted"/>
<dbReference type="EMBL" id="JXTC01000102">
    <property type="protein sequence ID" value="PON88731.1"/>
    <property type="molecule type" value="Genomic_DNA"/>
</dbReference>
<dbReference type="InParanoid" id="A0A2P5ET55"/>
<organism evidence="2 3">
    <name type="scientific">Trema orientale</name>
    <name type="common">Charcoal tree</name>
    <name type="synonym">Celtis orientalis</name>
    <dbReference type="NCBI Taxonomy" id="63057"/>
    <lineage>
        <taxon>Eukaryota</taxon>
        <taxon>Viridiplantae</taxon>
        <taxon>Streptophyta</taxon>
        <taxon>Embryophyta</taxon>
        <taxon>Tracheophyta</taxon>
        <taxon>Spermatophyta</taxon>
        <taxon>Magnoliopsida</taxon>
        <taxon>eudicotyledons</taxon>
        <taxon>Gunneridae</taxon>
        <taxon>Pentapetalae</taxon>
        <taxon>rosids</taxon>
        <taxon>fabids</taxon>
        <taxon>Rosales</taxon>
        <taxon>Cannabaceae</taxon>
        <taxon>Trema</taxon>
    </lineage>
</organism>
<sequence>MDLFSVDISVPNREHHFLCSQTVCRPGFTSNDGVTNRSNKPREEQAKPTNGVTHITVKSDDRSDLILKASNGLAITRICI</sequence>
<gene>
    <name evidence="2" type="ORF">TorRG33x02_154370</name>
</gene>
<keyword evidence="3" id="KW-1185">Reference proteome</keyword>
<feature type="compositionally biased region" description="Polar residues" evidence="1">
    <location>
        <begin position="29"/>
        <end position="38"/>
    </location>
</feature>
<evidence type="ECO:0000256" key="1">
    <source>
        <dbReference type="SAM" id="MobiDB-lite"/>
    </source>
</evidence>
<protein>
    <submittedName>
        <fullName evidence="2">Uncharacterized protein</fullName>
    </submittedName>
</protein>
<name>A0A2P5ET55_TREOI</name>
<evidence type="ECO:0000313" key="2">
    <source>
        <dbReference type="EMBL" id="PON88731.1"/>
    </source>
</evidence>
<evidence type="ECO:0000313" key="3">
    <source>
        <dbReference type="Proteomes" id="UP000237000"/>
    </source>
</evidence>
<comment type="caution">
    <text evidence="2">The sequence shown here is derived from an EMBL/GenBank/DDBJ whole genome shotgun (WGS) entry which is preliminary data.</text>
</comment>
<feature type="region of interest" description="Disordered" evidence="1">
    <location>
        <begin position="29"/>
        <end position="50"/>
    </location>
</feature>
<accession>A0A2P5ET55</accession>
<dbReference type="Proteomes" id="UP000237000">
    <property type="component" value="Unassembled WGS sequence"/>
</dbReference>
<dbReference type="AlphaFoldDB" id="A0A2P5ET55"/>
<reference evidence="3" key="1">
    <citation type="submission" date="2016-06" db="EMBL/GenBank/DDBJ databases">
        <title>Parallel loss of symbiosis genes in relatives of nitrogen-fixing non-legume Parasponia.</title>
        <authorList>
            <person name="Van Velzen R."/>
            <person name="Holmer R."/>
            <person name="Bu F."/>
            <person name="Rutten L."/>
            <person name="Van Zeijl A."/>
            <person name="Liu W."/>
            <person name="Santuari L."/>
            <person name="Cao Q."/>
            <person name="Sharma T."/>
            <person name="Shen D."/>
            <person name="Roswanjaya Y."/>
            <person name="Wardhani T."/>
            <person name="Kalhor M.S."/>
            <person name="Jansen J."/>
            <person name="Van den Hoogen J."/>
            <person name="Gungor B."/>
            <person name="Hartog M."/>
            <person name="Hontelez J."/>
            <person name="Verver J."/>
            <person name="Yang W.-C."/>
            <person name="Schijlen E."/>
            <person name="Repin R."/>
            <person name="Schilthuizen M."/>
            <person name="Schranz E."/>
            <person name="Heidstra R."/>
            <person name="Miyata K."/>
            <person name="Fedorova E."/>
            <person name="Kohlen W."/>
            <person name="Bisseling T."/>
            <person name="Smit S."/>
            <person name="Geurts R."/>
        </authorList>
    </citation>
    <scope>NUCLEOTIDE SEQUENCE [LARGE SCALE GENOMIC DNA]</scope>
    <source>
        <strain evidence="3">cv. RG33-2</strain>
    </source>
</reference>